<keyword evidence="1" id="KW-0472">Membrane</keyword>
<feature type="transmembrane region" description="Helical" evidence="1">
    <location>
        <begin position="6"/>
        <end position="24"/>
    </location>
</feature>
<name>A0A7D6VPX8_9CLOT</name>
<dbReference type="KEGG" id="cint:HZF06_13345"/>
<dbReference type="Proteomes" id="UP000512286">
    <property type="component" value="Chromosome"/>
</dbReference>
<sequence>MIKDWNFWLSVVTASVAIIALIQTRQQIKLSNKQHLFDKRLENYLIAIGLIQLYRNNRDNLNHDNDEPISAIDLEFAFLTNNTYLEQITSAIINPLKEPSHSKLLTKLEHLNEVETKIKFLFSGKSSILLGEFVLCYKKLLFAMYQYKIIIDKMQNEAQEHNVTLEVAQQRFGEKKRRVKLQEAFDNLKLADTALINENVEEQIKKQIKLH</sequence>
<evidence type="ECO:0000313" key="3">
    <source>
        <dbReference type="Proteomes" id="UP000512286"/>
    </source>
</evidence>
<gene>
    <name evidence="2" type="ORF">HZF06_13345</name>
</gene>
<accession>A0A7D6VPX8</accession>
<dbReference type="RefSeq" id="WP_181600543.1">
    <property type="nucleotide sequence ID" value="NZ_CP059378.1"/>
</dbReference>
<proteinExistence type="predicted"/>
<organism evidence="2 3">
    <name type="scientific">Clostridium intestinale</name>
    <dbReference type="NCBI Taxonomy" id="36845"/>
    <lineage>
        <taxon>Bacteria</taxon>
        <taxon>Bacillati</taxon>
        <taxon>Bacillota</taxon>
        <taxon>Clostridia</taxon>
        <taxon>Eubacteriales</taxon>
        <taxon>Clostridiaceae</taxon>
        <taxon>Clostridium</taxon>
    </lineage>
</organism>
<keyword evidence="1" id="KW-0812">Transmembrane</keyword>
<dbReference type="AlphaFoldDB" id="A0A7D6VPX8"/>
<protein>
    <submittedName>
        <fullName evidence="2">Uncharacterized protein</fullName>
    </submittedName>
</protein>
<evidence type="ECO:0000256" key="1">
    <source>
        <dbReference type="SAM" id="Phobius"/>
    </source>
</evidence>
<dbReference type="EMBL" id="CP059378">
    <property type="protein sequence ID" value="QLY78077.1"/>
    <property type="molecule type" value="Genomic_DNA"/>
</dbReference>
<reference evidence="2 3" key="1">
    <citation type="submission" date="2020-07" db="EMBL/GenBank/DDBJ databases">
        <title>Electron transfer.</title>
        <authorList>
            <person name="Huang L."/>
            <person name="Liu X."/>
            <person name="Zhou S."/>
        </authorList>
    </citation>
    <scope>NUCLEOTIDE SEQUENCE [LARGE SCALE GENOMIC DNA]</scope>
    <source>
        <strain evidence="2 3">Lx1</strain>
    </source>
</reference>
<keyword evidence="1" id="KW-1133">Transmembrane helix</keyword>
<evidence type="ECO:0000313" key="2">
    <source>
        <dbReference type="EMBL" id="QLY78077.1"/>
    </source>
</evidence>